<accession>A0A5D0GQV4</accession>
<dbReference type="Pfam" id="PF14059">
    <property type="entry name" value="DUF4251"/>
    <property type="match status" value="1"/>
</dbReference>
<reference evidence="1 2" key="1">
    <citation type="submission" date="2019-08" db="EMBL/GenBank/DDBJ databases">
        <title>Formosa sediminis sp. nov., isolated from marine sediment.</title>
        <authorList>
            <person name="Cao W.R."/>
        </authorList>
    </citation>
    <scope>NUCLEOTIDE SEQUENCE [LARGE SCALE GENOMIC DNA]</scope>
    <source>
        <strain evidence="1 2">1494</strain>
    </source>
</reference>
<protein>
    <submittedName>
        <fullName evidence="1">DUF4251 domain-containing protein</fullName>
    </submittedName>
</protein>
<dbReference type="AlphaFoldDB" id="A0A5D0GQV4"/>
<dbReference type="InterPro" id="IPR025347">
    <property type="entry name" value="DUF4251"/>
</dbReference>
<comment type="caution">
    <text evidence="1">The sequence shown here is derived from an EMBL/GenBank/DDBJ whole genome shotgun (WGS) entry which is preliminary data.</text>
</comment>
<name>A0A5D0GQV4_9FLAO</name>
<evidence type="ECO:0000313" key="2">
    <source>
        <dbReference type="Proteomes" id="UP000324550"/>
    </source>
</evidence>
<dbReference type="Gene3D" id="2.40.128.410">
    <property type="match status" value="1"/>
</dbReference>
<dbReference type="EMBL" id="VSFC01000002">
    <property type="protein sequence ID" value="TYA60087.1"/>
    <property type="molecule type" value="Genomic_DNA"/>
</dbReference>
<gene>
    <name evidence="1" type="ORF">FVF61_00250</name>
</gene>
<dbReference type="OrthoDB" id="1448121at2"/>
<organism evidence="1 2">
    <name type="scientific">Formosa maritima</name>
    <dbReference type="NCBI Taxonomy" id="2592046"/>
    <lineage>
        <taxon>Bacteria</taxon>
        <taxon>Pseudomonadati</taxon>
        <taxon>Bacteroidota</taxon>
        <taxon>Flavobacteriia</taxon>
        <taxon>Flavobacteriales</taxon>
        <taxon>Flavobacteriaceae</taxon>
        <taxon>Formosa</taxon>
    </lineage>
</organism>
<evidence type="ECO:0000313" key="1">
    <source>
        <dbReference type="EMBL" id="TYA60087.1"/>
    </source>
</evidence>
<proteinExistence type="predicted"/>
<dbReference type="Proteomes" id="UP000324550">
    <property type="component" value="Unassembled WGS sequence"/>
</dbReference>
<dbReference type="RefSeq" id="WP_148452050.1">
    <property type="nucleotide sequence ID" value="NZ_VSFC01000002.1"/>
</dbReference>
<sequence length="160" mass="18582">MKQFFIITFIILIGNNLTAQTKKELKKLQKIEDYQNNKTIVESGEYFFKATLITPLNHRTFNILDDNGVLIIKEKMMKADIPHISKDSIRTRVISHNEILEYNVEYKEKKKKIIVSFTTKGEGENLDILLKISDDNKADLYLSSERIDPISYSGTISYMK</sequence>
<keyword evidence="2" id="KW-1185">Reference proteome</keyword>